<sequence length="114" mass="12956">MIDYNNRKFRVMSNSENGETDGNTIFLYQQTGDILSCNYKGEQIINGHLLAKVRSDGSLEMAYHQINTKGELLTGNCLSTPEILPDGRVRLHEKWQWTSGDFSKGESTLEEIKE</sequence>
<evidence type="ECO:0000313" key="1">
    <source>
        <dbReference type="EMBL" id="AWV99330.1"/>
    </source>
</evidence>
<organism evidence="1 2">
    <name type="scientific">Arcticibacterium luteifluviistationis</name>
    <dbReference type="NCBI Taxonomy" id="1784714"/>
    <lineage>
        <taxon>Bacteria</taxon>
        <taxon>Pseudomonadati</taxon>
        <taxon>Bacteroidota</taxon>
        <taxon>Cytophagia</taxon>
        <taxon>Cytophagales</taxon>
        <taxon>Leadbetterellaceae</taxon>
        <taxon>Arcticibacterium</taxon>
    </lineage>
</organism>
<protein>
    <submittedName>
        <fullName evidence="1">N-acetylglutamate synthase</fullName>
    </submittedName>
</protein>
<evidence type="ECO:0000313" key="2">
    <source>
        <dbReference type="Proteomes" id="UP000249873"/>
    </source>
</evidence>
<dbReference type="RefSeq" id="WP_111372650.1">
    <property type="nucleotide sequence ID" value="NZ_CP029480.1"/>
</dbReference>
<dbReference type="InterPro" id="IPR058595">
    <property type="entry name" value="Avidin-like"/>
</dbReference>
<accession>A0A2Z4GDW0</accession>
<name>A0A2Z4GDW0_9BACT</name>
<reference evidence="1 2" key="1">
    <citation type="submission" date="2018-05" db="EMBL/GenBank/DDBJ databases">
        <title>Complete genome sequence of Arcticibacterium luteifluviistationis SM1504T, a cytophagaceae bacterium isolated from Arctic surface seawater.</title>
        <authorList>
            <person name="Li Y."/>
            <person name="Qin Q.-L."/>
        </authorList>
    </citation>
    <scope>NUCLEOTIDE SEQUENCE [LARGE SCALE GENOMIC DNA]</scope>
    <source>
        <strain evidence="1 2">SM1504</strain>
    </source>
</reference>
<dbReference type="EMBL" id="CP029480">
    <property type="protein sequence ID" value="AWV99330.1"/>
    <property type="molecule type" value="Genomic_DNA"/>
</dbReference>
<proteinExistence type="predicted"/>
<dbReference type="KEGG" id="als:DJ013_14625"/>
<gene>
    <name evidence="1" type="ORF">DJ013_14625</name>
</gene>
<dbReference type="OrthoDB" id="5684515at2"/>
<dbReference type="Pfam" id="PF26421">
    <property type="entry name" value="Avidin_like"/>
    <property type="match status" value="1"/>
</dbReference>
<dbReference type="Proteomes" id="UP000249873">
    <property type="component" value="Chromosome"/>
</dbReference>
<dbReference type="AlphaFoldDB" id="A0A2Z4GDW0"/>
<keyword evidence="2" id="KW-1185">Reference proteome</keyword>